<evidence type="ECO:0000313" key="2">
    <source>
        <dbReference type="Proteomes" id="UP000037510"/>
    </source>
</evidence>
<sequence length="75" mass="7655">GGYGSTAPGLYGPVKIDLGGVLIGNSLVRRMLSGTSVYEAVSAGGLADADCQALYPKCKLDKKTVVKVLSQLVPS</sequence>
<accession>A0A0L7KTH6</accession>
<feature type="non-terminal residue" evidence="1">
    <location>
        <position position="1"/>
    </location>
</feature>
<name>A0A0L7KTH6_OPEBR</name>
<proteinExistence type="predicted"/>
<reference evidence="1 2" key="1">
    <citation type="journal article" date="2015" name="Genome Biol. Evol.">
        <title>The genome of winter moth (Operophtera brumata) provides a genomic perspective on sexual dimorphism and phenology.</title>
        <authorList>
            <person name="Derks M.F."/>
            <person name="Smit S."/>
            <person name="Salis L."/>
            <person name="Schijlen E."/>
            <person name="Bossers A."/>
            <person name="Mateman C."/>
            <person name="Pijl A.S."/>
            <person name="de Ridder D."/>
            <person name="Groenen M.A."/>
            <person name="Visser M.E."/>
            <person name="Megens H.J."/>
        </authorList>
    </citation>
    <scope>NUCLEOTIDE SEQUENCE [LARGE SCALE GENOMIC DNA]</scope>
    <source>
        <strain evidence="1">WM2013NL</strain>
        <tissue evidence="1">Head and thorax</tissue>
    </source>
</reference>
<evidence type="ECO:0000313" key="1">
    <source>
        <dbReference type="EMBL" id="KOB66334.1"/>
    </source>
</evidence>
<dbReference type="Proteomes" id="UP000037510">
    <property type="component" value="Unassembled WGS sequence"/>
</dbReference>
<organism evidence="1 2">
    <name type="scientific">Operophtera brumata</name>
    <name type="common">Winter moth</name>
    <name type="synonym">Phalaena brumata</name>
    <dbReference type="NCBI Taxonomy" id="104452"/>
    <lineage>
        <taxon>Eukaryota</taxon>
        <taxon>Metazoa</taxon>
        <taxon>Ecdysozoa</taxon>
        <taxon>Arthropoda</taxon>
        <taxon>Hexapoda</taxon>
        <taxon>Insecta</taxon>
        <taxon>Pterygota</taxon>
        <taxon>Neoptera</taxon>
        <taxon>Endopterygota</taxon>
        <taxon>Lepidoptera</taxon>
        <taxon>Glossata</taxon>
        <taxon>Ditrysia</taxon>
        <taxon>Geometroidea</taxon>
        <taxon>Geometridae</taxon>
        <taxon>Larentiinae</taxon>
        <taxon>Operophtera</taxon>
    </lineage>
</organism>
<gene>
    <name evidence="1" type="ORF">OBRU01_21365</name>
</gene>
<keyword evidence="2" id="KW-1185">Reference proteome</keyword>
<comment type="caution">
    <text evidence="1">The sequence shown here is derived from an EMBL/GenBank/DDBJ whole genome shotgun (WGS) entry which is preliminary data.</text>
</comment>
<dbReference type="AlphaFoldDB" id="A0A0L7KTH6"/>
<dbReference type="EMBL" id="JTDY01006052">
    <property type="protein sequence ID" value="KOB66334.1"/>
    <property type="molecule type" value="Genomic_DNA"/>
</dbReference>
<protein>
    <submittedName>
        <fullName evidence="1">Uncharacterized protein</fullName>
    </submittedName>
</protein>